<gene>
    <name evidence="3" type="ORF">E4634_01515</name>
</gene>
<organism evidence="3 4">
    <name type="scientific">Mangrovimicrobium sediminis</name>
    <dbReference type="NCBI Taxonomy" id="2562682"/>
    <lineage>
        <taxon>Bacteria</taxon>
        <taxon>Pseudomonadati</taxon>
        <taxon>Pseudomonadota</taxon>
        <taxon>Gammaproteobacteria</taxon>
        <taxon>Cellvibrionales</taxon>
        <taxon>Halieaceae</taxon>
        <taxon>Mangrovimicrobium</taxon>
    </lineage>
</organism>
<keyword evidence="1" id="KW-1133">Transmembrane helix</keyword>
<dbReference type="EMBL" id="SRLE01000001">
    <property type="protein sequence ID" value="TGD76249.1"/>
    <property type="molecule type" value="Genomic_DNA"/>
</dbReference>
<keyword evidence="2" id="KW-0732">Signal</keyword>
<evidence type="ECO:0000313" key="3">
    <source>
        <dbReference type="EMBL" id="TGD76249.1"/>
    </source>
</evidence>
<feature type="chain" id="PRO_5021501150" description="IPTL-CTERM sorting domain-containing protein" evidence="2">
    <location>
        <begin position="27"/>
        <end position="211"/>
    </location>
</feature>
<evidence type="ECO:0000313" key="4">
    <source>
        <dbReference type="Proteomes" id="UP000298050"/>
    </source>
</evidence>
<keyword evidence="1" id="KW-0472">Membrane</keyword>
<comment type="caution">
    <text evidence="3">The sequence shown here is derived from an EMBL/GenBank/DDBJ whole genome shotgun (WGS) entry which is preliminary data.</text>
</comment>
<dbReference type="Proteomes" id="UP000298050">
    <property type="component" value="Unassembled WGS sequence"/>
</dbReference>
<sequence>MQLRNTLVPFVVATAIIALAPVVANAGTLTLNGELLPGTDPWWYRPLTPGDTDGNYTEQGTCAALDVDPDPVPYHIWEFHVTEAGLYDITMTPDDPGTDGQLVLYGPGAPYPGEFGDTACLGNIDDAATGESCCPTLSLDLEAGVTYTLVVTTYDDDESGPYAVVIAGPGSISTDPLRGPEAVPAAPYWLLAGLAAVLGAVASVRLRRRTD</sequence>
<name>A0A4Z0M9Q7_9GAMM</name>
<dbReference type="AlphaFoldDB" id="A0A4Z0M9Q7"/>
<feature type="transmembrane region" description="Helical" evidence="1">
    <location>
        <begin position="186"/>
        <end position="206"/>
    </location>
</feature>
<dbReference type="RefSeq" id="WP_135440826.1">
    <property type="nucleotide sequence ID" value="NZ_SRLE01000001.1"/>
</dbReference>
<reference evidence="3 4" key="1">
    <citation type="submission" date="2019-04" db="EMBL/GenBank/DDBJ databases">
        <title>Taxonomy of novel Haliea sp. from mangrove soil of West Coast of India.</title>
        <authorList>
            <person name="Verma A."/>
            <person name="Kumar P."/>
            <person name="Krishnamurthi S."/>
        </authorList>
    </citation>
    <scope>NUCLEOTIDE SEQUENCE [LARGE SCALE GENOMIC DNA]</scope>
    <source>
        <strain evidence="3 4">SAOS-164</strain>
    </source>
</reference>
<evidence type="ECO:0000256" key="2">
    <source>
        <dbReference type="SAM" id="SignalP"/>
    </source>
</evidence>
<keyword evidence="1" id="KW-0812">Transmembrane</keyword>
<feature type="signal peptide" evidence="2">
    <location>
        <begin position="1"/>
        <end position="26"/>
    </location>
</feature>
<proteinExistence type="predicted"/>
<keyword evidence="4" id="KW-1185">Reference proteome</keyword>
<protein>
    <recommendedName>
        <fullName evidence="5">IPTL-CTERM sorting domain-containing protein</fullName>
    </recommendedName>
</protein>
<accession>A0A4Z0M9Q7</accession>
<evidence type="ECO:0000256" key="1">
    <source>
        <dbReference type="SAM" id="Phobius"/>
    </source>
</evidence>
<evidence type="ECO:0008006" key="5">
    <source>
        <dbReference type="Google" id="ProtNLM"/>
    </source>
</evidence>